<accession>A0AAD8AP99</accession>
<reference evidence="1" key="1">
    <citation type="journal article" date="2023" name="PLoS Negl. Trop. Dis.">
        <title>A genome sequence for Biomphalaria pfeifferi, the major vector snail for the human-infecting parasite Schistosoma mansoni.</title>
        <authorList>
            <person name="Bu L."/>
            <person name="Lu L."/>
            <person name="Laidemitt M.R."/>
            <person name="Zhang S.M."/>
            <person name="Mutuku M."/>
            <person name="Mkoji G."/>
            <person name="Steinauer M."/>
            <person name="Loker E.S."/>
        </authorList>
    </citation>
    <scope>NUCLEOTIDE SEQUENCE</scope>
    <source>
        <tissue evidence="1">Whole Snail</tissue>
    </source>
</reference>
<proteinExistence type="predicted"/>
<gene>
    <name evidence="1" type="ORF">Bpfe_031119</name>
</gene>
<keyword evidence="2" id="KW-1185">Reference proteome</keyword>
<organism evidence="1 2">
    <name type="scientific">Biomphalaria pfeifferi</name>
    <name type="common">Bloodfluke planorb</name>
    <name type="synonym">Freshwater snail</name>
    <dbReference type="NCBI Taxonomy" id="112525"/>
    <lineage>
        <taxon>Eukaryota</taxon>
        <taxon>Metazoa</taxon>
        <taxon>Spiralia</taxon>
        <taxon>Lophotrochozoa</taxon>
        <taxon>Mollusca</taxon>
        <taxon>Gastropoda</taxon>
        <taxon>Heterobranchia</taxon>
        <taxon>Euthyneura</taxon>
        <taxon>Panpulmonata</taxon>
        <taxon>Hygrophila</taxon>
        <taxon>Lymnaeoidea</taxon>
        <taxon>Planorbidae</taxon>
        <taxon>Biomphalaria</taxon>
    </lineage>
</organism>
<dbReference type="Proteomes" id="UP001233172">
    <property type="component" value="Unassembled WGS sequence"/>
</dbReference>
<comment type="caution">
    <text evidence="1">The sequence shown here is derived from an EMBL/GenBank/DDBJ whole genome shotgun (WGS) entry which is preliminary data.</text>
</comment>
<dbReference type="EMBL" id="JASAOG010000447">
    <property type="protein sequence ID" value="KAK0039442.1"/>
    <property type="molecule type" value="Genomic_DNA"/>
</dbReference>
<dbReference type="AlphaFoldDB" id="A0AAD8AP99"/>
<name>A0AAD8AP99_BIOPF</name>
<reference evidence="1" key="2">
    <citation type="submission" date="2023-04" db="EMBL/GenBank/DDBJ databases">
        <authorList>
            <person name="Bu L."/>
            <person name="Lu L."/>
            <person name="Laidemitt M.R."/>
            <person name="Zhang S.M."/>
            <person name="Mutuku M."/>
            <person name="Mkoji G."/>
            <person name="Steinauer M."/>
            <person name="Loker E.S."/>
        </authorList>
    </citation>
    <scope>NUCLEOTIDE SEQUENCE</scope>
    <source>
        <strain evidence="1">KasaAsao</strain>
        <tissue evidence="1">Whole Snail</tissue>
    </source>
</reference>
<protein>
    <submittedName>
        <fullName evidence="1">Uncharacterized protein</fullName>
    </submittedName>
</protein>
<sequence>MSKRNQQMTNSSQENYDTRPITRIIYEKATFGAPPTHFKIDGDPRWHPVSFADNPALSQVKFADQSISYIKPDTLTKPPLEDEPIRTDFVNQPANDYVREKLQLDAIEDVFADSKELASLSTEDLSAVSVEERFHEKAEASASAALDKMTEEEERRHQERIAKLFAPNTL</sequence>
<evidence type="ECO:0000313" key="2">
    <source>
        <dbReference type="Proteomes" id="UP001233172"/>
    </source>
</evidence>
<evidence type="ECO:0000313" key="1">
    <source>
        <dbReference type="EMBL" id="KAK0039442.1"/>
    </source>
</evidence>